<sequence>MIFRAREDSSEVRKMPTPHPEVMIENLENFVKRWQTFLNEDNMERTLTEIDHLRRRIRKGCLSDLNPGEGTESNESLHHVLNRSLLCGATTIGPELAIAVITPLF</sequence>
<proteinExistence type="predicted"/>
<accession>A0A3M6T6U9</accession>
<name>A0A3M6T6U9_POCDA</name>
<evidence type="ECO:0000313" key="1">
    <source>
        <dbReference type="EMBL" id="RMX37081.1"/>
    </source>
</evidence>
<protein>
    <submittedName>
        <fullName evidence="1">Uncharacterized protein</fullName>
    </submittedName>
</protein>
<gene>
    <name evidence="1" type="ORF">pdam_00020041</name>
</gene>
<dbReference type="STRING" id="46731.A0A3M6T6U9"/>
<keyword evidence="2" id="KW-1185">Reference proteome</keyword>
<dbReference type="EMBL" id="RCHS01004193">
    <property type="protein sequence ID" value="RMX37081.1"/>
    <property type="molecule type" value="Genomic_DNA"/>
</dbReference>
<dbReference type="Proteomes" id="UP000275408">
    <property type="component" value="Unassembled WGS sequence"/>
</dbReference>
<comment type="caution">
    <text evidence="1">The sequence shown here is derived from an EMBL/GenBank/DDBJ whole genome shotgun (WGS) entry which is preliminary data.</text>
</comment>
<reference evidence="1 2" key="1">
    <citation type="journal article" date="2018" name="Sci. Rep.">
        <title>Comparative analysis of the Pocillopora damicornis genome highlights role of immune system in coral evolution.</title>
        <authorList>
            <person name="Cunning R."/>
            <person name="Bay R.A."/>
            <person name="Gillette P."/>
            <person name="Baker A.C."/>
            <person name="Traylor-Knowles N."/>
        </authorList>
    </citation>
    <scope>NUCLEOTIDE SEQUENCE [LARGE SCALE GENOMIC DNA]</scope>
    <source>
        <strain evidence="1">RSMAS</strain>
        <tissue evidence="1">Whole animal</tissue>
    </source>
</reference>
<organism evidence="1 2">
    <name type="scientific">Pocillopora damicornis</name>
    <name type="common">Cauliflower coral</name>
    <name type="synonym">Millepora damicornis</name>
    <dbReference type="NCBI Taxonomy" id="46731"/>
    <lineage>
        <taxon>Eukaryota</taxon>
        <taxon>Metazoa</taxon>
        <taxon>Cnidaria</taxon>
        <taxon>Anthozoa</taxon>
        <taxon>Hexacorallia</taxon>
        <taxon>Scleractinia</taxon>
        <taxon>Astrocoeniina</taxon>
        <taxon>Pocilloporidae</taxon>
        <taxon>Pocillopora</taxon>
    </lineage>
</organism>
<dbReference type="AlphaFoldDB" id="A0A3M6T6U9"/>
<evidence type="ECO:0000313" key="2">
    <source>
        <dbReference type="Proteomes" id="UP000275408"/>
    </source>
</evidence>